<dbReference type="PROSITE" id="PS51736">
    <property type="entry name" value="RECOMBINASES_3"/>
    <property type="match status" value="1"/>
</dbReference>
<dbReference type="GO" id="GO:0003677">
    <property type="term" value="F:DNA binding"/>
    <property type="evidence" value="ECO:0007669"/>
    <property type="project" value="InterPro"/>
</dbReference>
<evidence type="ECO:0000259" key="2">
    <source>
        <dbReference type="PROSITE" id="PS51736"/>
    </source>
</evidence>
<dbReference type="InterPro" id="IPR006119">
    <property type="entry name" value="Resolv_N"/>
</dbReference>
<dbReference type="PROSITE" id="PS51737">
    <property type="entry name" value="RECOMBINASE_DNA_BIND"/>
    <property type="match status" value="1"/>
</dbReference>
<dbReference type="SUPFAM" id="SSF53041">
    <property type="entry name" value="Resolvase-like"/>
    <property type="match status" value="1"/>
</dbReference>
<proteinExistence type="predicted"/>
<protein>
    <submittedName>
        <fullName evidence="4">Transposon Tn3 resolvase</fullName>
    </submittedName>
</protein>
<dbReference type="Pfam" id="PF00239">
    <property type="entry name" value="Resolvase"/>
    <property type="match status" value="1"/>
</dbReference>
<dbReference type="Pfam" id="PF07508">
    <property type="entry name" value="Recombinase"/>
    <property type="match status" value="1"/>
</dbReference>
<feature type="compositionally biased region" description="Basic and acidic residues" evidence="1">
    <location>
        <begin position="442"/>
        <end position="453"/>
    </location>
</feature>
<dbReference type="Proteomes" id="UP000269542">
    <property type="component" value="Chromosome"/>
</dbReference>
<dbReference type="PANTHER" id="PTHR30461:SF23">
    <property type="entry name" value="DNA RECOMBINASE-RELATED"/>
    <property type="match status" value="1"/>
</dbReference>
<sequence length="498" mass="56919">MKKIERITPPQAGQQLKKVAAYARISAETERTPTSLSAQVSHYSALIQSTPGWQYAGVYADSGISGTTTNRPRFQDMLSAARDGQIDLILTKSISRFARNTVDLLETVRELKELNVEVYFEKENISSLSADGELMLTLLASFAQAESEQISNNVKWRVWKGFEEGKANGFHLYGYTDSADATDVEIIEDEAAVVRWIFDQYMKQVSCEKMAAQLINDNRVPHLADNKAPGEWVRHILKNPAYTGDLLLGRWATPEGKPGRAVPNTGQHPKYLVKNAIPAIIDHDTFQKVQEEIAQRRELGARANWSIPTTCFTSVIKCGRCGMSYSRSGKRSTNGNINYVWLCRTKRNGPKRSKGRTCDNKMIPEPTLQEVCCEVLNIDQFDPDTFSQRVKHIEIPGPNLITFHLADGTIIEREWQSNQRAKSWTTERRKEWGEYQKQRWTDDMRAKRGEQTRRRATPQRRAEHSQKMRQWYANPENKAKHQAIMADIRKRKKSERDA</sequence>
<dbReference type="InterPro" id="IPR038109">
    <property type="entry name" value="DNA_bind_recomb_sf"/>
</dbReference>
<organism evidence="4 5">
    <name type="scientific">Trueperella bialowiezensis</name>
    <dbReference type="NCBI Taxonomy" id="312285"/>
    <lineage>
        <taxon>Bacteria</taxon>
        <taxon>Bacillati</taxon>
        <taxon>Actinomycetota</taxon>
        <taxon>Actinomycetes</taxon>
        <taxon>Actinomycetales</taxon>
        <taxon>Actinomycetaceae</taxon>
        <taxon>Trueperella</taxon>
    </lineage>
</organism>
<accession>A0A3S4YYW2</accession>
<feature type="domain" description="Resolvase/invertase-type recombinase catalytic" evidence="2">
    <location>
        <begin position="18"/>
        <end position="169"/>
    </location>
</feature>
<dbReference type="SMART" id="SM00857">
    <property type="entry name" value="Resolvase"/>
    <property type="match status" value="1"/>
</dbReference>
<dbReference type="Gene3D" id="3.40.50.1390">
    <property type="entry name" value="Resolvase, N-terminal catalytic domain"/>
    <property type="match status" value="1"/>
</dbReference>
<dbReference type="Gene3D" id="3.90.1750.20">
    <property type="entry name" value="Putative Large Serine Recombinase, Chain B, Domain 2"/>
    <property type="match status" value="1"/>
</dbReference>
<feature type="compositionally biased region" description="Basic residues" evidence="1">
    <location>
        <begin position="489"/>
        <end position="498"/>
    </location>
</feature>
<dbReference type="InterPro" id="IPR025827">
    <property type="entry name" value="Zn_ribbon_recom_dom"/>
</dbReference>
<dbReference type="GO" id="GO:0000150">
    <property type="term" value="F:DNA strand exchange activity"/>
    <property type="evidence" value="ECO:0007669"/>
    <property type="project" value="InterPro"/>
</dbReference>
<reference evidence="4 5" key="1">
    <citation type="submission" date="2018-12" db="EMBL/GenBank/DDBJ databases">
        <authorList>
            <consortium name="Pathogen Informatics"/>
        </authorList>
    </citation>
    <scope>NUCLEOTIDE SEQUENCE [LARGE SCALE GENOMIC DNA]</scope>
    <source>
        <strain evidence="4 5">NCTC13354</strain>
    </source>
</reference>
<dbReference type="InterPro" id="IPR036162">
    <property type="entry name" value="Resolvase-like_N_sf"/>
</dbReference>
<dbReference type="AlphaFoldDB" id="A0A3S4YYW2"/>
<dbReference type="InterPro" id="IPR050639">
    <property type="entry name" value="SSR_resolvase"/>
</dbReference>
<dbReference type="CDD" id="cd00338">
    <property type="entry name" value="Ser_Recombinase"/>
    <property type="match status" value="1"/>
</dbReference>
<dbReference type="KEGG" id="tbw:NCTC13354_01559"/>
<dbReference type="PANTHER" id="PTHR30461">
    <property type="entry name" value="DNA-INVERTASE FROM LAMBDOID PROPHAGE"/>
    <property type="match status" value="1"/>
</dbReference>
<dbReference type="InterPro" id="IPR011109">
    <property type="entry name" value="DNA_bind_recombinase_dom"/>
</dbReference>
<dbReference type="OrthoDB" id="3243391at2"/>
<feature type="domain" description="Recombinase" evidence="3">
    <location>
        <begin position="172"/>
        <end position="299"/>
    </location>
</feature>
<name>A0A3S4YYW2_9ACTO</name>
<feature type="region of interest" description="Disordered" evidence="1">
    <location>
        <begin position="442"/>
        <end position="498"/>
    </location>
</feature>
<gene>
    <name evidence="4" type="primary">tnpR_2</name>
    <name evidence="4" type="ORF">NCTC13354_01559</name>
</gene>
<dbReference type="Pfam" id="PF13408">
    <property type="entry name" value="Zn_ribbon_recom"/>
    <property type="match status" value="1"/>
</dbReference>
<evidence type="ECO:0000313" key="4">
    <source>
        <dbReference type="EMBL" id="VEI13836.1"/>
    </source>
</evidence>
<evidence type="ECO:0000313" key="5">
    <source>
        <dbReference type="Proteomes" id="UP000269542"/>
    </source>
</evidence>
<evidence type="ECO:0000256" key="1">
    <source>
        <dbReference type="SAM" id="MobiDB-lite"/>
    </source>
</evidence>
<evidence type="ECO:0000259" key="3">
    <source>
        <dbReference type="PROSITE" id="PS51737"/>
    </source>
</evidence>
<dbReference type="EMBL" id="LR134476">
    <property type="protein sequence ID" value="VEI13836.1"/>
    <property type="molecule type" value="Genomic_DNA"/>
</dbReference>
<keyword evidence="5" id="KW-1185">Reference proteome</keyword>